<dbReference type="GO" id="GO:0008312">
    <property type="term" value="F:7S RNA binding"/>
    <property type="evidence" value="ECO:0007669"/>
    <property type="project" value="InterPro"/>
</dbReference>
<evidence type="ECO:0000256" key="5">
    <source>
        <dbReference type="ARBA" id="ARBA00023135"/>
    </source>
</evidence>
<feature type="region of interest" description="Disordered" evidence="9">
    <location>
        <begin position="295"/>
        <end position="316"/>
    </location>
</feature>
<evidence type="ECO:0000256" key="1">
    <source>
        <dbReference type="ARBA" id="ARBA00008910"/>
    </source>
</evidence>
<feature type="region of interest" description="Disordered" evidence="9">
    <location>
        <begin position="1408"/>
        <end position="1432"/>
    </location>
</feature>
<feature type="compositionally biased region" description="Low complexity" evidence="9">
    <location>
        <begin position="297"/>
        <end position="308"/>
    </location>
</feature>
<proteinExistence type="inferred from homology"/>
<evidence type="ECO:0000256" key="8">
    <source>
        <dbReference type="PROSITE-ProRule" id="PRU00221"/>
    </source>
</evidence>
<dbReference type="SMART" id="SM01026">
    <property type="entry name" value="Beach"/>
    <property type="match status" value="1"/>
</dbReference>
<evidence type="ECO:0000256" key="3">
    <source>
        <dbReference type="ARBA" id="ARBA00022574"/>
    </source>
</evidence>
<dbReference type="PROSITE" id="PS50294">
    <property type="entry name" value="WD_REPEATS_REGION"/>
    <property type="match status" value="1"/>
</dbReference>
<dbReference type="SUPFAM" id="SSF50729">
    <property type="entry name" value="PH domain-like"/>
    <property type="match status" value="1"/>
</dbReference>
<keyword evidence="13" id="KW-1185">Reference proteome</keyword>
<gene>
    <name evidence="12" type="ORF">XAT740_LOCUS42781</name>
</gene>
<dbReference type="InterPro" id="IPR036322">
    <property type="entry name" value="WD40_repeat_dom_sf"/>
</dbReference>
<dbReference type="Pfam" id="PF15787">
    <property type="entry name" value="DUF4704"/>
    <property type="match status" value="1"/>
</dbReference>
<dbReference type="SMART" id="SM00320">
    <property type="entry name" value="WD40"/>
    <property type="match status" value="3"/>
</dbReference>
<feature type="compositionally biased region" description="Low complexity" evidence="9">
    <location>
        <begin position="1362"/>
        <end position="1374"/>
    </location>
</feature>
<dbReference type="PROSITE" id="PS51783">
    <property type="entry name" value="PH_BEACH"/>
    <property type="match status" value="1"/>
</dbReference>
<comment type="similarity">
    <text evidence="1">Belongs to the SRP19 family.</text>
</comment>
<dbReference type="Pfam" id="PF20426">
    <property type="entry name" value="NBCH_WD40"/>
    <property type="match status" value="1"/>
</dbReference>
<dbReference type="InterPro" id="IPR050865">
    <property type="entry name" value="BEACH_Domain"/>
</dbReference>
<sequence length="2712" mass="309390">MFIDLTVSINADSLIQLYVRPKHGFTTENIEVRCHVTTPSMYENIYLSVRTDNVKPSGILLMVDNTVNQCRINKEKFVQVSVCNSTLIIVHINHIVLNDTLRTIEYSCSQGDEHAYSSYRILREEPAQYYDRKSSNSSSMLIQTLSFLLFNLLITRLTTADDMAASYSLTSQRERNAQAFFPSSATHADQCRFVCLYPAYINAKKTRAQGRRVGKAKALDNPTVNEMRDILENAGLKVVVEPNRLYSREESREPQQRGRIRVQLKNADETLVKEQFKNKDDLLFYLVEMMPKLKTRSGNQQQQNQQSQQGGGKNKKPAMLIDEQNADDVIRIIGTLHQTTVDQRKCDLTEYLTEVFQSIETRQECDLRKQFHLLATLLRDYVDRAALKMEFIKSKCLETIERILANQTTNQENIIAILQFVAELLVDSKNAQDSFSTFNGYQKIFQFLHHVQTPSIDFVNELLLLMTEHSTLQIDKTLTSVDLFVHFVNPYIATILIQWIPHLANVSDQQHIIHSINIIVSRSLQNKMMACSNNIVYSLIEMLLSTKLHDKLLLDNIFSILEKLCRFSIQTKEIRLICRLFNENTPYKKQLLRVLITAAKHDDPDTHAISSYFDLQRLNSGIILPVIRRWPSVSNASVHFTFHCWLRLNNEVESYPYDARRQIYSFYSESIGLEAFICNSSVIISVSDRRELAYIEITECDELIDGCWHSLTIIHTAQRPSLFVAAFQAVSTCHLAIYIDGLLKRQIKDFKYVPLMNEPISLASIGAPSQRPRAPTVGSKGDSMTALAKTIGPLKGLFSSKSKSVNSRAEGQALHPQNIVIVEPNTQDTLFGESTCMHGQLACVWVLAETLNEVQIKHLHSMGADFCHQHHPTFGDENSMSSAIYDLLSTRSLLVYHPLACNGQICVDISACTSQMNGRLNNGSCLRLRSFSESLLNLGGCPVLYLMTDKFKENDYLDTANSDNLLSPTNGDPPTDWIIVRKLSQTHSSDIDNRLISNPIASILNLIRCVLSSKSMVMLNEQMTKHYNVELLGQQLNRIPAFFVDQQLLIAIQQLIECSRLNETPNLLTSQLIQHILLDFGLWNKGKFHVRISHLQYVASVIKDERKFYRTKFGVQFFLDVIRQYLNSSDEDPDEQKQLRSAVYGIIKYYVQRHIRIEELNSLLSSISTLSTSSDAITQELLEFILGLLDPPSVSTDTTVGLLCEPNMTECLYALLTVNHLSSDTKEIILKIVKLLIASRRVPQQIRTQLRLETNQIGFGGIISGLAPNELSVSIIREILNLIIHSETTIAVEHLNVVLTLCSGASLDVRYVAMRKLMSCFIAHPTICRAYAKCHGWQETIAHFFIKSRRSAPIPPVQRFPSTSISSDILSTSTKDQSVDSGRESSDGANLDTSSLRVPLVSTTMQPPQIFETSSSPDDPNQGPRVRQLDLSPIPNENAHRSLTQMLSTPADSLMSNSLLTPMTVSTIDIDGTTPEFLRRNQSDEFHPDTVGTVATPLQSSTNSREDLLSLMKTDASNDDVVSVTSSNDASSVFQAATTPSVTSTEDTSFFLPSSTGTEDGGLLEELCETLILTIVMVLWKGVAGSDDEAWLIRGQIFSALHYLHREYEFYLPLVYIERRILELSMETCLNELKLNGAYHGYDRLYRRRMSEIRKTTPAYESNCRELIKIVDDFLSQSDKSNERLTENFVNGIIPILDTMLIFEENGTGDHSVATLISHDEHWTETSLTGLNVLLTLLAHSNVSFCGQASVRIHSLLHSRPLNGREEAAYLLSSVNKIFMSTSQNEDCEHDIYLVPIMKTIIDKAYELLQMNVQIPNVPLHKATATALDDFRKYSSSSSSQEWQTFIQRHIEPLAEHYRSMSVRPFHMNMKIWWNNCHEMMMVGIHKRNRQIGEEKLKFQSHIVDQWRVRRRNDHQRILKLAKQRRIHQVHVEHEWKDREKYLLGECGPWWHENDQKERYWMLSDRENIHRMRCKLIINDDFNRHEEASRLRDNFGTNSNDGSEQLLIEESFKNKNLLIQQEILHKSSLDEQELLAIDNETQSLLLDEKEKIIIGSQCSLITVTSTTEGKLEITNKYIYFFDASPQKSYQNDFKYPLSWLQDVELRRYNLRPSALEFFLLNKTNFLMNFDKKLRRQLYQKIMSLKLPGMKSAYTNFSLTLTPQDILKESKLTEKWIAREISNFDYLMMLNTIAGRTFNDLNQYPIFPWVLKDYISETLDLNNPNVYRDFSKPIGVQNPKHMEQVRSKYESFDDPTGLMKKFHYGTHYSNAASVMHYLIRMEPFATLHIQLQSGKFDIADRQFHSFQSAWSNLMDSPNEVKELIPEFFYLPEFLVNSNRFDLGKLQISHQVLNDVQLPPWAHDSPEEFIRLHRLALESDYVSTHLHEWIDLIFGYKQTGQAAIDALNVFVYCAYEKAVDVDAIDDPVTREAIEGMIQNFGQVPSQLLTEPHPQRQTSEQAAFEIESQGRALNIFQNLNHIRAFFVEITPADDKLCDPITFISIPKNQVRSFMQQGIPDTLITVSVSGVVGNNGWQPYDKSLSNFFTFERDPTLQTERNRHIIAAPFSPSLEITSRQFAVSHDAKFVFSGGHWDWSLRVYSLLKSKIIASFIHHTDIITCLTLDSTGYILVTGSRDTTCVIWNLSLVDNRNLSNTAAEPESNALLSPAVTLYGHTLEVTCVCVSTELDLVVSGSLDGTCNIHTVEHGIPVRTLR</sequence>
<dbReference type="SUPFAM" id="SSF69695">
    <property type="entry name" value="SRP19"/>
    <property type="match status" value="1"/>
</dbReference>
<dbReference type="PANTHER" id="PTHR13743">
    <property type="entry name" value="BEIGE/BEACH-RELATED"/>
    <property type="match status" value="1"/>
</dbReference>
<feature type="compositionally biased region" description="Basic and acidic residues" evidence="9">
    <location>
        <begin position="1377"/>
        <end position="1386"/>
    </location>
</feature>
<evidence type="ECO:0000256" key="6">
    <source>
        <dbReference type="ARBA" id="ARBA00023274"/>
    </source>
</evidence>
<dbReference type="Pfam" id="PF01922">
    <property type="entry name" value="SRP19"/>
    <property type="match status" value="1"/>
</dbReference>
<evidence type="ECO:0000313" key="12">
    <source>
        <dbReference type="EMBL" id="CAF1549503.1"/>
    </source>
</evidence>
<dbReference type="InterPro" id="IPR031570">
    <property type="entry name" value="NBEA/BDCP_DUF4704"/>
</dbReference>
<feature type="domain" description="BEACH-type PH" evidence="11">
    <location>
        <begin position="2047"/>
        <end position="2142"/>
    </location>
</feature>
<comment type="function">
    <text evidence="7">Component of the signal recognition particle (SRP) complex, a ribonucleoprotein complex that mediates the cotranslational targeting of secretory and membrane proteins to the endoplasmic reticulum (ER). Binds directly to 7SL RNA. Mediates binding of SRP54 to the SRP complex.</text>
</comment>
<dbReference type="InterPro" id="IPR046851">
    <property type="entry name" value="NBCH_WD40"/>
</dbReference>
<dbReference type="Gene3D" id="1.10.1540.10">
    <property type="entry name" value="BEACH domain"/>
    <property type="match status" value="1"/>
</dbReference>
<protein>
    <submittedName>
        <fullName evidence="12">Uncharacterized protein</fullName>
    </submittedName>
</protein>
<comment type="caution">
    <text evidence="12">The sequence shown here is derived from an EMBL/GenBank/DDBJ whole genome shotgun (WGS) entry which is preliminary data.</text>
</comment>
<dbReference type="InterPro" id="IPR023362">
    <property type="entry name" value="PH-BEACH_dom"/>
</dbReference>
<dbReference type="PROSITE" id="PS50197">
    <property type="entry name" value="BEACH"/>
    <property type="match status" value="1"/>
</dbReference>
<evidence type="ECO:0000256" key="7">
    <source>
        <dbReference type="ARBA" id="ARBA00045518"/>
    </source>
</evidence>
<evidence type="ECO:0000259" key="11">
    <source>
        <dbReference type="PROSITE" id="PS51783"/>
    </source>
</evidence>
<dbReference type="Pfam" id="PF02138">
    <property type="entry name" value="Beach"/>
    <property type="match status" value="1"/>
</dbReference>
<dbReference type="GO" id="GO:0006614">
    <property type="term" value="P:SRP-dependent cotranslational protein targeting to membrane"/>
    <property type="evidence" value="ECO:0007669"/>
    <property type="project" value="InterPro"/>
</dbReference>
<keyword evidence="4" id="KW-0677">Repeat</keyword>
<feature type="domain" description="BEACH" evidence="10">
    <location>
        <begin position="2160"/>
        <end position="2453"/>
    </location>
</feature>
<reference evidence="12" key="1">
    <citation type="submission" date="2021-02" db="EMBL/GenBank/DDBJ databases">
        <authorList>
            <person name="Nowell W R."/>
        </authorList>
    </citation>
    <scope>NUCLEOTIDE SEQUENCE</scope>
</reference>
<feature type="repeat" description="WD" evidence="8">
    <location>
        <begin position="2609"/>
        <end position="2643"/>
    </location>
</feature>
<dbReference type="Pfam" id="PF14844">
    <property type="entry name" value="PH_BEACH"/>
    <property type="match status" value="1"/>
</dbReference>
<name>A0A815WRT5_ADIRI</name>
<feature type="non-terminal residue" evidence="12">
    <location>
        <position position="1"/>
    </location>
</feature>
<accession>A0A815WRT5</accession>
<evidence type="ECO:0000256" key="4">
    <source>
        <dbReference type="ARBA" id="ARBA00022737"/>
    </source>
</evidence>
<dbReference type="EMBL" id="CAJNOR010005175">
    <property type="protein sequence ID" value="CAF1549503.1"/>
    <property type="molecule type" value="Genomic_DNA"/>
</dbReference>
<dbReference type="InterPro" id="IPR011993">
    <property type="entry name" value="PH-like_dom_sf"/>
</dbReference>
<dbReference type="InterPro" id="IPR000409">
    <property type="entry name" value="BEACH_dom"/>
</dbReference>
<dbReference type="SUPFAM" id="SSF50978">
    <property type="entry name" value="WD40 repeat-like"/>
    <property type="match status" value="1"/>
</dbReference>
<keyword evidence="2" id="KW-0963">Cytoplasm</keyword>
<feature type="compositionally biased region" description="Polar residues" evidence="9">
    <location>
        <begin position="1408"/>
        <end position="1419"/>
    </location>
</feature>
<dbReference type="InterPro" id="IPR015943">
    <property type="entry name" value="WD40/YVTN_repeat-like_dom_sf"/>
</dbReference>
<evidence type="ECO:0000256" key="9">
    <source>
        <dbReference type="SAM" id="MobiDB-lite"/>
    </source>
</evidence>
<dbReference type="PROSITE" id="PS50082">
    <property type="entry name" value="WD_REPEATS_2"/>
    <property type="match status" value="1"/>
</dbReference>
<dbReference type="Gene3D" id="2.30.29.30">
    <property type="entry name" value="Pleckstrin-homology domain (PH domain)/Phosphotyrosine-binding domain (PTB)"/>
    <property type="match status" value="1"/>
</dbReference>
<dbReference type="Gene3D" id="3.30.56.30">
    <property type="entry name" value="Signal recognition particle, SRP19-like subunit"/>
    <property type="match status" value="1"/>
</dbReference>
<dbReference type="Gene3D" id="2.130.10.10">
    <property type="entry name" value="YVTN repeat-like/Quinoprotein amine dehydrogenase"/>
    <property type="match status" value="1"/>
</dbReference>
<dbReference type="GO" id="GO:0005786">
    <property type="term" value="C:signal recognition particle, endoplasmic reticulum targeting"/>
    <property type="evidence" value="ECO:0007669"/>
    <property type="project" value="UniProtKB-KW"/>
</dbReference>
<organism evidence="12 13">
    <name type="scientific">Adineta ricciae</name>
    <name type="common">Rotifer</name>
    <dbReference type="NCBI Taxonomy" id="249248"/>
    <lineage>
        <taxon>Eukaryota</taxon>
        <taxon>Metazoa</taxon>
        <taxon>Spiralia</taxon>
        <taxon>Gnathifera</taxon>
        <taxon>Rotifera</taxon>
        <taxon>Eurotatoria</taxon>
        <taxon>Bdelloidea</taxon>
        <taxon>Adinetida</taxon>
        <taxon>Adinetidae</taxon>
        <taxon>Adineta</taxon>
    </lineage>
</organism>
<dbReference type="InterPro" id="IPR036372">
    <property type="entry name" value="BEACH_dom_sf"/>
</dbReference>
<dbReference type="InterPro" id="IPR002778">
    <property type="entry name" value="Signal_recog_particle_SRP19"/>
</dbReference>
<dbReference type="GO" id="GO:0005829">
    <property type="term" value="C:cytosol"/>
    <property type="evidence" value="ECO:0007669"/>
    <property type="project" value="TreeGrafter"/>
</dbReference>
<dbReference type="InterPro" id="IPR019775">
    <property type="entry name" value="WD40_repeat_CS"/>
</dbReference>
<feature type="region of interest" description="Disordered" evidence="9">
    <location>
        <begin position="1356"/>
        <end position="1395"/>
    </location>
</feature>
<dbReference type="InterPro" id="IPR001680">
    <property type="entry name" value="WD40_rpt"/>
</dbReference>
<dbReference type="GO" id="GO:0008104">
    <property type="term" value="P:intracellular protein localization"/>
    <property type="evidence" value="ECO:0007669"/>
    <property type="project" value="TreeGrafter"/>
</dbReference>
<dbReference type="FunFam" id="1.10.1540.10:FF:000001">
    <property type="entry name" value="neurobeachin isoform X1"/>
    <property type="match status" value="1"/>
</dbReference>
<keyword evidence="3 8" id="KW-0853">WD repeat</keyword>
<keyword evidence="5" id="KW-0733">Signal recognition particle</keyword>
<dbReference type="SUPFAM" id="SSF48371">
    <property type="entry name" value="ARM repeat"/>
    <property type="match status" value="2"/>
</dbReference>
<evidence type="ECO:0000313" key="13">
    <source>
        <dbReference type="Proteomes" id="UP000663828"/>
    </source>
</evidence>
<evidence type="ECO:0000256" key="2">
    <source>
        <dbReference type="ARBA" id="ARBA00022490"/>
    </source>
</evidence>
<dbReference type="GO" id="GO:0016020">
    <property type="term" value="C:membrane"/>
    <property type="evidence" value="ECO:0007669"/>
    <property type="project" value="TreeGrafter"/>
</dbReference>
<keyword evidence="6" id="KW-0687">Ribonucleoprotein</keyword>
<dbReference type="InterPro" id="IPR036521">
    <property type="entry name" value="SRP19-like_sf"/>
</dbReference>
<dbReference type="PROSITE" id="PS00678">
    <property type="entry name" value="WD_REPEATS_1"/>
    <property type="match status" value="1"/>
</dbReference>
<evidence type="ECO:0000259" key="10">
    <source>
        <dbReference type="PROSITE" id="PS50197"/>
    </source>
</evidence>
<dbReference type="PANTHER" id="PTHR13743:SF112">
    <property type="entry name" value="BEACH DOMAIN-CONTAINING PROTEIN"/>
    <property type="match status" value="1"/>
</dbReference>
<dbReference type="InterPro" id="IPR016024">
    <property type="entry name" value="ARM-type_fold"/>
</dbReference>
<dbReference type="CDD" id="cd06071">
    <property type="entry name" value="Beach"/>
    <property type="match status" value="1"/>
</dbReference>
<dbReference type="Pfam" id="PF16057">
    <property type="entry name" value="DUF4800"/>
    <property type="match status" value="1"/>
</dbReference>
<dbReference type="CDD" id="cd01201">
    <property type="entry name" value="PH_BEACH"/>
    <property type="match status" value="1"/>
</dbReference>
<dbReference type="GO" id="GO:0019901">
    <property type="term" value="F:protein kinase binding"/>
    <property type="evidence" value="ECO:0007669"/>
    <property type="project" value="TreeGrafter"/>
</dbReference>
<dbReference type="SUPFAM" id="SSF81837">
    <property type="entry name" value="BEACH domain"/>
    <property type="match status" value="1"/>
</dbReference>
<dbReference type="Proteomes" id="UP000663828">
    <property type="component" value="Unassembled WGS sequence"/>
</dbReference>